<dbReference type="AlphaFoldDB" id="A0A6G0WT26"/>
<comment type="caution">
    <text evidence="1">The sequence shown here is derived from an EMBL/GenBank/DDBJ whole genome shotgun (WGS) entry which is preliminary data.</text>
</comment>
<keyword evidence="2" id="KW-1185">Reference proteome</keyword>
<evidence type="ECO:0000313" key="1">
    <source>
        <dbReference type="EMBL" id="KAF0730592.1"/>
    </source>
</evidence>
<protein>
    <submittedName>
        <fullName evidence="1">Uncharacterized protein</fullName>
    </submittedName>
</protein>
<evidence type="ECO:0000313" key="2">
    <source>
        <dbReference type="Proteomes" id="UP000481153"/>
    </source>
</evidence>
<dbReference type="VEuPathDB" id="FungiDB:AeMF1_002359"/>
<accession>A0A6G0WT26</accession>
<dbReference type="Proteomes" id="UP000481153">
    <property type="component" value="Unassembled WGS sequence"/>
</dbReference>
<name>A0A6G0WT26_9STRA</name>
<organism evidence="1 2">
    <name type="scientific">Aphanomyces euteiches</name>
    <dbReference type="NCBI Taxonomy" id="100861"/>
    <lineage>
        <taxon>Eukaryota</taxon>
        <taxon>Sar</taxon>
        <taxon>Stramenopiles</taxon>
        <taxon>Oomycota</taxon>
        <taxon>Saprolegniomycetes</taxon>
        <taxon>Saprolegniales</taxon>
        <taxon>Verrucalvaceae</taxon>
        <taxon>Aphanomyces</taxon>
    </lineage>
</organism>
<sequence>MEWAMDKDDDYVFVDVPGDSDGDYVDSERQRRLETQVRELQAAQMRWEIQRMDLEMQLMTERSDRLQHTQHLEDELHHAKQVAMHLTHERIKQAAIVADLRNQLRCRHHMLMAILRNELREKSVAFRLKRSYAQAVRCSDDPWLLELLKREVPKIESLDADTYVSL</sequence>
<proteinExistence type="predicted"/>
<gene>
    <name evidence="1" type="ORF">Ae201684_012011</name>
</gene>
<dbReference type="EMBL" id="VJMJ01000153">
    <property type="protein sequence ID" value="KAF0730592.1"/>
    <property type="molecule type" value="Genomic_DNA"/>
</dbReference>
<reference evidence="1 2" key="1">
    <citation type="submission" date="2019-07" db="EMBL/GenBank/DDBJ databases">
        <title>Genomics analysis of Aphanomyces spp. identifies a new class of oomycete effector associated with host adaptation.</title>
        <authorList>
            <person name="Gaulin E."/>
        </authorList>
    </citation>
    <scope>NUCLEOTIDE SEQUENCE [LARGE SCALE GENOMIC DNA]</scope>
    <source>
        <strain evidence="1 2">ATCC 201684</strain>
    </source>
</reference>